<evidence type="ECO:0000313" key="2">
    <source>
        <dbReference type="Proteomes" id="UP000324897"/>
    </source>
</evidence>
<accession>A0A5J9WE73</accession>
<proteinExistence type="predicted"/>
<dbReference type="Gramene" id="TVU46331">
    <property type="protein sequence ID" value="TVU46331"/>
    <property type="gene ID" value="EJB05_05857"/>
</dbReference>
<name>A0A5J9WE73_9POAL</name>
<sequence>MAASGKPLLPASAFSVTIDGAFTIVGADDPHELARRRDSGAKKRARDVDRASREEADACGWSSAVLERSLALRRRRGSSSISPRHRCGWVVGAAAAAVEEQACLHEEAAARVTRVFTAEAAVAGEAADKAYHWSAEQAMKGRFRTSSSIAGWSSASLFTTGDGVQGCSVWVQTRVPF</sequence>
<protein>
    <submittedName>
        <fullName evidence="1">Uncharacterized protein</fullName>
    </submittedName>
</protein>
<keyword evidence="2" id="KW-1185">Reference proteome</keyword>
<dbReference type="Proteomes" id="UP000324897">
    <property type="component" value="Chromosome 5"/>
</dbReference>
<reference evidence="1 2" key="1">
    <citation type="journal article" date="2019" name="Sci. Rep.">
        <title>A high-quality genome of Eragrostis curvula grass provides insights into Poaceae evolution and supports new strategies to enhance forage quality.</title>
        <authorList>
            <person name="Carballo J."/>
            <person name="Santos B.A.C.M."/>
            <person name="Zappacosta D."/>
            <person name="Garbus I."/>
            <person name="Selva J.P."/>
            <person name="Gallo C.A."/>
            <person name="Diaz A."/>
            <person name="Albertini E."/>
            <person name="Caccamo M."/>
            <person name="Echenique V."/>
        </authorList>
    </citation>
    <scope>NUCLEOTIDE SEQUENCE [LARGE SCALE GENOMIC DNA]</scope>
    <source>
        <strain evidence="2">cv. Victoria</strain>
        <tissue evidence="1">Leaf</tissue>
    </source>
</reference>
<evidence type="ECO:0000313" key="1">
    <source>
        <dbReference type="EMBL" id="TVU46331.1"/>
    </source>
</evidence>
<dbReference type="EMBL" id="RWGY01000004">
    <property type="protein sequence ID" value="TVU46331.1"/>
    <property type="molecule type" value="Genomic_DNA"/>
</dbReference>
<dbReference type="OrthoDB" id="692305at2759"/>
<feature type="non-terminal residue" evidence="1">
    <location>
        <position position="1"/>
    </location>
</feature>
<comment type="caution">
    <text evidence="1">The sequence shown here is derived from an EMBL/GenBank/DDBJ whole genome shotgun (WGS) entry which is preliminary data.</text>
</comment>
<dbReference type="AlphaFoldDB" id="A0A5J9WE73"/>
<gene>
    <name evidence="1" type="ORF">EJB05_05857</name>
</gene>
<organism evidence="1 2">
    <name type="scientific">Eragrostis curvula</name>
    <name type="common">weeping love grass</name>
    <dbReference type="NCBI Taxonomy" id="38414"/>
    <lineage>
        <taxon>Eukaryota</taxon>
        <taxon>Viridiplantae</taxon>
        <taxon>Streptophyta</taxon>
        <taxon>Embryophyta</taxon>
        <taxon>Tracheophyta</taxon>
        <taxon>Spermatophyta</taxon>
        <taxon>Magnoliopsida</taxon>
        <taxon>Liliopsida</taxon>
        <taxon>Poales</taxon>
        <taxon>Poaceae</taxon>
        <taxon>PACMAD clade</taxon>
        <taxon>Chloridoideae</taxon>
        <taxon>Eragrostideae</taxon>
        <taxon>Eragrostidinae</taxon>
        <taxon>Eragrostis</taxon>
    </lineage>
</organism>